<accession>A0A2P6SMQ5</accession>
<protein>
    <submittedName>
        <fullName evidence="2">Uncharacterized protein</fullName>
    </submittedName>
</protein>
<dbReference type="Gramene" id="PRQ59953">
    <property type="protein sequence ID" value="PRQ59953"/>
    <property type="gene ID" value="RchiOBHm_Chr1g0375851"/>
</dbReference>
<name>A0A2P6SMQ5_ROSCH</name>
<dbReference type="Proteomes" id="UP000238479">
    <property type="component" value="Chromosome 1"/>
</dbReference>
<evidence type="ECO:0000313" key="3">
    <source>
        <dbReference type="Proteomes" id="UP000238479"/>
    </source>
</evidence>
<keyword evidence="3" id="KW-1185">Reference proteome</keyword>
<sequence>MMTSAPAFLFPFLPSPPHGHSPPFLFPFLFIFSPFSFSSYHFLPRGLIPIHFFFLQPHHRDPIYIYIYIPLICNKPTSPKNSRTTPNRGSPFGLLSFLILFSYPLLLPFYFL</sequence>
<reference evidence="2 3" key="1">
    <citation type="journal article" date="2018" name="Nat. Genet.">
        <title>The Rosa genome provides new insights in the design of modern roses.</title>
        <authorList>
            <person name="Bendahmane M."/>
        </authorList>
    </citation>
    <scope>NUCLEOTIDE SEQUENCE [LARGE SCALE GENOMIC DNA]</scope>
    <source>
        <strain evidence="3">cv. Old Blush</strain>
    </source>
</reference>
<gene>
    <name evidence="2" type="ORF">RchiOBHm_Chr1g0375851</name>
</gene>
<dbReference type="EMBL" id="PDCK01000039">
    <property type="protein sequence ID" value="PRQ59953.1"/>
    <property type="molecule type" value="Genomic_DNA"/>
</dbReference>
<feature type="transmembrane region" description="Helical" evidence="1">
    <location>
        <begin position="92"/>
        <end position="111"/>
    </location>
</feature>
<dbReference type="AlphaFoldDB" id="A0A2P6SMQ5"/>
<keyword evidence="1" id="KW-0812">Transmembrane</keyword>
<feature type="transmembrane region" description="Helical" evidence="1">
    <location>
        <begin position="24"/>
        <end position="43"/>
    </location>
</feature>
<comment type="caution">
    <text evidence="2">The sequence shown here is derived from an EMBL/GenBank/DDBJ whole genome shotgun (WGS) entry which is preliminary data.</text>
</comment>
<proteinExistence type="predicted"/>
<keyword evidence="1" id="KW-0472">Membrane</keyword>
<evidence type="ECO:0000313" key="2">
    <source>
        <dbReference type="EMBL" id="PRQ59953.1"/>
    </source>
</evidence>
<keyword evidence="1" id="KW-1133">Transmembrane helix</keyword>
<evidence type="ECO:0000256" key="1">
    <source>
        <dbReference type="SAM" id="Phobius"/>
    </source>
</evidence>
<organism evidence="2 3">
    <name type="scientific">Rosa chinensis</name>
    <name type="common">China rose</name>
    <dbReference type="NCBI Taxonomy" id="74649"/>
    <lineage>
        <taxon>Eukaryota</taxon>
        <taxon>Viridiplantae</taxon>
        <taxon>Streptophyta</taxon>
        <taxon>Embryophyta</taxon>
        <taxon>Tracheophyta</taxon>
        <taxon>Spermatophyta</taxon>
        <taxon>Magnoliopsida</taxon>
        <taxon>eudicotyledons</taxon>
        <taxon>Gunneridae</taxon>
        <taxon>Pentapetalae</taxon>
        <taxon>rosids</taxon>
        <taxon>fabids</taxon>
        <taxon>Rosales</taxon>
        <taxon>Rosaceae</taxon>
        <taxon>Rosoideae</taxon>
        <taxon>Rosoideae incertae sedis</taxon>
        <taxon>Rosa</taxon>
    </lineage>
</organism>